<evidence type="ECO:0000313" key="4">
    <source>
        <dbReference type="EMBL" id="OCH23839.1"/>
    </source>
</evidence>
<feature type="chain" id="PRO_5008632605" evidence="3">
    <location>
        <begin position="22"/>
        <end position="189"/>
    </location>
</feature>
<evidence type="ECO:0000256" key="2">
    <source>
        <dbReference type="ARBA" id="ARBA00022729"/>
    </source>
</evidence>
<gene>
    <name evidence="4" type="ORF">A6E04_00070</name>
</gene>
<name>A0A1B9P4H0_ALILO</name>
<proteinExistence type="inferred from homology"/>
<keyword evidence="2 3" id="KW-0732">Signal</keyword>
<evidence type="ECO:0000256" key="1">
    <source>
        <dbReference type="ARBA" id="ARBA00009766"/>
    </source>
</evidence>
<dbReference type="RefSeq" id="WP_017023476.1">
    <property type="nucleotide sequence ID" value="NZ_CAWMPN010000002.1"/>
</dbReference>
<dbReference type="GO" id="GO:0009289">
    <property type="term" value="C:pilus"/>
    <property type="evidence" value="ECO:0007669"/>
    <property type="project" value="InterPro"/>
</dbReference>
<feature type="signal peptide" evidence="3">
    <location>
        <begin position="1"/>
        <end position="21"/>
    </location>
</feature>
<accession>A0A1B9P4H0</accession>
<comment type="caution">
    <text evidence="4">The sequence shown here is derived from an EMBL/GenBank/DDBJ whole genome shotgun (WGS) entry which is preliminary data.</text>
</comment>
<dbReference type="AlphaFoldDB" id="A0A1B9P4H0"/>
<dbReference type="Proteomes" id="UP000093523">
    <property type="component" value="Unassembled WGS sequence"/>
</dbReference>
<dbReference type="InterPro" id="IPR009742">
    <property type="entry name" value="Curlin_rpt"/>
</dbReference>
<dbReference type="OrthoDB" id="5918114at2"/>
<evidence type="ECO:0000313" key="5">
    <source>
        <dbReference type="Proteomes" id="UP000093523"/>
    </source>
</evidence>
<dbReference type="GO" id="GO:0007155">
    <property type="term" value="P:cell adhesion"/>
    <property type="evidence" value="ECO:0007669"/>
    <property type="project" value="InterPro"/>
</dbReference>
<dbReference type="EMBL" id="MAJU01000002">
    <property type="protein sequence ID" value="OCH23839.1"/>
    <property type="molecule type" value="Genomic_DNA"/>
</dbReference>
<dbReference type="STRING" id="688.A6E04_00070"/>
<evidence type="ECO:0000256" key="3">
    <source>
        <dbReference type="SAM" id="SignalP"/>
    </source>
</evidence>
<organism evidence="4 5">
    <name type="scientific">Aliivibrio logei</name>
    <name type="common">Vibrio logei</name>
    <dbReference type="NCBI Taxonomy" id="688"/>
    <lineage>
        <taxon>Bacteria</taxon>
        <taxon>Pseudomonadati</taxon>
        <taxon>Pseudomonadota</taxon>
        <taxon>Gammaproteobacteria</taxon>
        <taxon>Vibrionales</taxon>
        <taxon>Vibrionaceae</taxon>
        <taxon>Aliivibrio</taxon>
    </lineage>
</organism>
<reference evidence="4 5" key="1">
    <citation type="submission" date="2016-06" db="EMBL/GenBank/DDBJ databases">
        <authorList>
            <person name="Kjaerup R.B."/>
            <person name="Dalgaard T.S."/>
            <person name="Juul-Madsen H.R."/>
        </authorList>
    </citation>
    <scope>NUCLEOTIDE SEQUENCE [LARGE SCALE GENOMIC DNA]</scope>
    <source>
        <strain evidence="4 5">1S159</strain>
    </source>
</reference>
<sequence length="189" mass="20081">MKKLSVNYLYLLMAVSSYTYADLDLGINEFNAPSELTELSELNTGHNNNAIVDLTTSTNSRITIVQHNVSGAGNNKAKVRQAGYNNTAAVLQLGSNNTGLIVQNGTNNSASLEQWGVNHEAAILQNGNDNIAHLRQTGNGKQNAVNQTGDSNIAAAVNKNNGAGFSINQTGNHGIILVNGMDRFISIIN</sequence>
<protein>
    <submittedName>
        <fullName evidence="4">Curlin subunit CsgB</fullName>
    </submittedName>
</protein>
<dbReference type="Pfam" id="PF07012">
    <property type="entry name" value="Curlin_rpt"/>
    <property type="match status" value="1"/>
</dbReference>
<comment type="similarity">
    <text evidence="1">Belongs to the CsgA/CsgB family.</text>
</comment>